<feature type="region of interest" description="Disordered" evidence="3">
    <location>
        <begin position="97"/>
        <end position="134"/>
    </location>
</feature>
<dbReference type="GO" id="GO:0000270">
    <property type="term" value="P:peptidoglycan metabolic process"/>
    <property type="evidence" value="ECO:0007669"/>
    <property type="project" value="TreeGrafter"/>
</dbReference>
<protein>
    <submittedName>
        <fullName evidence="5">D-alanyl-D-alanine carboxypeptidase/D-alanyl-D-alanine-endopeptidase (Penicillin-binding protein 4)</fullName>
        <ecNumber evidence="5">3.4.16.4</ecNumber>
        <ecNumber evidence="5">3.4.21.-</ecNumber>
    </submittedName>
</protein>
<keyword evidence="5" id="KW-0645">Protease</keyword>
<gene>
    <name evidence="5" type="ORF">BJ963_000052</name>
</gene>
<feature type="transmembrane region" description="Helical" evidence="4">
    <location>
        <begin position="70"/>
        <end position="93"/>
    </location>
</feature>
<evidence type="ECO:0000313" key="6">
    <source>
        <dbReference type="Proteomes" id="UP000589620"/>
    </source>
</evidence>
<evidence type="ECO:0000256" key="4">
    <source>
        <dbReference type="SAM" id="Phobius"/>
    </source>
</evidence>
<evidence type="ECO:0000256" key="1">
    <source>
        <dbReference type="ARBA" id="ARBA00006096"/>
    </source>
</evidence>
<dbReference type="PANTHER" id="PTHR30023">
    <property type="entry name" value="D-ALANYL-D-ALANINE CARBOXYPEPTIDASE"/>
    <property type="match status" value="1"/>
</dbReference>
<dbReference type="EC" id="3.4.21.-" evidence="5"/>
<proteinExistence type="inferred from homology"/>
<reference evidence="5 6" key="1">
    <citation type="submission" date="2020-07" db="EMBL/GenBank/DDBJ databases">
        <title>Sequencing the genomes of 1000 actinobacteria strains.</title>
        <authorList>
            <person name="Klenk H.-P."/>
        </authorList>
    </citation>
    <scope>NUCLEOTIDE SEQUENCE [LARGE SCALE GENOMIC DNA]</scope>
    <source>
        <strain evidence="5 6">DSM 23871</strain>
    </source>
</reference>
<dbReference type="GO" id="GO:0006508">
    <property type="term" value="P:proteolysis"/>
    <property type="evidence" value="ECO:0007669"/>
    <property type="project" value="InterPro"/>
</dbReference>
<evidence type="ECO:0000313" key="5">
    <source>
        <dbReference type="EMBL" id="NYD72533.1"/>
    </source>
</evidence>
<dbReference type="Pfam" id="PF02113">
    <property type="entry name" value="Peptidase_S13"/>
    <property type="match status" value="2"/>
</dbReference>
<keyword evidence="2 5" id="KW-0378">Hydrolase</keyword>
<dbReference type="EMBL" id="JACCBJ010000001">
    <property type="protein sequence ID" value="NYD72533.1"/>
    <property type="molecule type" value="Genomic_DNA"/>
</dbReference>
<dbReference type="GO" id="GO:0009002">
    <property type="term" value="F:serine-type D-Ala-D-Ala carboxypeptidase activity"/>
    <property type="evidence" value="ECO:0007669"/>
    <property type="project" value="UniProtKB-EC"/>
</dbReference>
<dbReference type="AlphaFoldDB" id="A0A852SUX8"/>
<evidence type="ECO:0000256" key="3">
    <source>
        <dbReference type="SAM" id="MobiDB-lite"/>
    </source>
</evidence>
<dbReference type="PANTHER" id="PTHR30023:SF0">
    <property type="entry name" value="PENICILLIN-SENSITIVE CARBOXYPEPTIDASE A"/>
    <property type="match status" value="1"/>
</dbReference>
<sequence>MHESDEPVTGPDPSTPPTSPTPSADSAADSEPPATAGSGRRAAVRPAKASGFSGVAAGVLSAIRKHPKTWMAAAAAVVFLLLGTGSVALGATIGSPAAAAGRTSTATPTPTRTSTPTPTPTVDPERPVPANQAAATRIRTCSVAGLAGDRRLGNLEAQVVNAKTGQALFDRNGTKAGPTASVLKTLTSAAALATLGPDYRVSTTVVAGSTPGQVVIVGGGDVTLSRLPDGQASFYTGAPKIQDLANQVKQAMGGQQITSIVVDASLFGAPFWQPSWDEREERVVEGSTPYMTALMVDGDRDDPTAVESPRSTDPVGRAVQYFQQYLGTNVGVSQGVATAGARQLGVVQSQPVTTLIDQAMRVSDNTIMEELARLVAIKNGAGNTFDALNAGVLAGLKGYGIDTAGIHIADGSGLSGDNAVPPSYLTQLFIKVLNRQNGLGVVYDSLPVAGKSGTLGPGYNRFTGANSAARGAVLAKTGWIDNGYTLSGIINAADGTPLTFAVFALGPVSDNAKQAIDTLVTGFYKCGDNLSNG</sequence>
<organism evidence="5 6">
    <name type="scientific">Leifsonia soli</name>
    <dbReference type="NCBI Taxonomy" id="582665"/>
    <lineage>
        <taxon>Bacteria</taxon>
        <taxon>Bacillati</taxon>
        <taxon>Actinomycetota</taxon>
        <taxon>Actinomycetes</taxon>
        <taxon>Micrococcales</taxon>
        <taxon>Microbacteriaceae</taxon>
        <taxon>Leifsonia</taxon>
    </lineage>
</organism>
<dbReference type="Proteomes" id="UP000589620">
    <property type="component" value="Unassembled WGS sequence"/>
</dbReference>
<keyword evidence="5" id="KW-0121">Carboxypeptidase</keyword>
<accession>A0A852SUX8</accession>
<keyword evidence="4" id="KW-0812">Transmembrane</keyword>
<dbReference type="RefSeq" id="WP_179453777.1">
    <property type="nucleotide sequence ID" value="NZ_BAAAPX010000001.1"/>
</dbReference>
<dbReference type="EC" id="3.4.16.4" evidence="5"/>
<dbReference type="PRINTS" id="PR00922">
    <property type="entry name" value="DADACBPTASE3"/>
</dbReference>
<dbReference type="SUPFAM" id="SSF56601">
    <property type="entry name" value="beta-lactamase/transpeptidase-like"/>
    <property type="match status" value="1"/>
</dbReference>
<name>A0A852SUX8_9MICO</name>
<dbReference type="Gene3D" id="3.40.710.10">
    <property type="entry name" value="DD-peptidase/beta-lactamase superfamily"/>
    <property type="match status" value="2"/>
</dbReference>
<comment type="caution">
    <text evidence="5">The sequence shown here is derived from an EMBL/GenBank/DDBJ whole genome shotgun (WGS) entry which is preliminary data.</text>
</comment>
<dbReference type="InterPro" id="IPR000667">
    <property type="entry name" value="Peptidase_S13"/>
</dbReference>
<keyword evidence="4" id="KW-1133">Transmembrane helix</keyword>
<evidence type="ECO:0000256" key="2">
    <source>
        <dbReference type="ARBA" id="ARBA00022801"/>
    </source>
</evidence>
<keyword evidence="6" id="KW-1185">Reference proteome</keyword>
<keyword evidence="4" id="KW-0472">Membrane</keyword>
<comment type="similarity">
    <text evidence="1">Belongs to the peptidase S13 family.</text>
</comment>
<dbReference type="InterPro" id="IPR012338">
    <property type="entry name" value="Beta-lactam/transpept-like"/>
</dbReference>
<feature type="region of interest" description="Disordered" evidence="3">
    <location>
        <begin position="1"/>
        <end position="50"/>
    </location>
</feature>
<feature type="compositionally biased region" description="Low complexity" evidence="3">
    <location>
        <begin position="21"/>
        <end position="36"/>
    </location>
</feature>
<feature type="compositionally biased region" description="Low complexity" evidence="3">
    <location>
        <begin position="97"/>
        <end position="116"/>
    </location>
</feature>